<dbReference type="InterPro" id="IPR036388">
    <property type="entry name" value="WH-like_DNA-bd_sf"/>
</dbReference>
<organism evidence="1 2">
    <name type="scientific">Choiromyces venosus 120613-1</name>
    <dbReference type="NCBI Taxonomy" id="1336337"/>
    <lineage>
        <taxon>Eukaryota</taxon>
        <taxon>Fungi</taxon>
        <taxon>Dikarya</taxon>
        <taxon>Ascomycota</taxon>
        <taxon>Pezizomycotina</taxon>
        <taxon>Pezizomycetes</taxon>
        <taxon>Pezizales</taxon>
        <taxon>Tuberaceae</taxon>
        <taxon>Choiromyces</taxon>
    </lineage>
</organism>
<gene>
    <name evidence="1" type="ORF">L873DRAFT_1810330</name>
</gene>
<protein>
    <submittedName>
        <fullName evidence="1">Uncharacterized protein</fullName>
    </submittedName>
</protein>
<keyword evidence="2" id="KW-1185">Reference proteome</keyword>
<evidence type="ECO:0000313" key="1">
    <source>
        <dbReference type="EMBL" id="RPA97062.1"/>
    </source>
</evidence>
<dbReference type="AlphaFoldDB" id="A0A3N4JFL5"/>
<dbReference type="EMBL" id="ML120408">
    <property type="protein sequence ID" value="RPA97062.1"/>
    <property type="molecule type" value="Genomic_DNA"/>
</dbReference>
<accession>A0A3N4JFL5</accession>
<dbReference type="Proteomes" id="UP000276215">
    <property type="component" value="Unassembled WGS sequence"/>
</dbReference>
<dbReference type="STRING" id="1336337.A0A3N4JFL5"/>
<evidence type="ECO:0000313" key="2">
    <source>
        <dbReference type="Proteomes" id="UP000276215"/>
    </source>
</evidence>
<dbReference type="SUPFAM" id="SSF46689">
    <property type="entry name" value="Homeodomain-like"/>
    <property type="match status" value="1"/>
</dbReference>
<dbReference type="Gene3D" id="1.10.10.10">
    <property type="entry name" value="Winged helix-like DNA-binding domain superfamily/Winged helix DNA-binding domain"/>
    <property type="match status" value="1"/>
</dbReference>
<dbReference type="InterPro" id="IPR009057">
    <property type="entry name" value="Homeodomain-like_sf"/>
</dbReference>
<name>A0A3N4JFL5_9PEZI</name>
<reference evidence="1 2" key="1">
    <citation type="journal article" date="2018" name="Nat. Ecol. Evol.">
        <title>Pezizomycetes genomes reveal the molecular basis of ectomycorrhizal truffle lifestyle.</title>
        <authorList>
            <person name="Murat C."/>
            <person name="Payen T."/>
            <person name="Noel B."/>
            <person name="Kuo A."/>
            <person name="Morin E."/>
            <person name="Chen J."/>
            <person name="Kohler A."/>
            <person name="Krizsan K."/>
            <person name="Balestrini R."/>
            <person name="Da Silva C."/>
            <person name="Montanini B."/>
            <person name="Hainaut M."/>
            <person name="Levati E."/>
            <person name="Barry K.W."/>
            <person name="Belfiori B."/>
            <person name="Cichocki N."/>
            <person name="Clum A."/>
            <person name="Dockter R.B."/>
            <person name="Fauchery L."/>
            <person name="Guy J."/>
            <person name="Iotti M."/>
            <person name="Le Tacon F."/>
            <person name="Lindquist E.A."/>
            <person name="Lipzen A."/>
            <person name="Malagnac F."/>
            <person name="Mello A."/>
            <person name="Molinier V."/>
            <person name="Miyauchi S."/>
            <person name="Poulain J."/>
            <person name="Riccioni C."/>
            <person name="Rubini A."/>
            <person name="Sitrit Y."/>
            <person name="Splivallo R."/>
            <person name="Traeger S."/>
            <person name="Wang M."/>
            <person name="Zifcakova L."/>
            <person name="Wipf D."/>
            <person name="Zambonelli A."/>
            <person name="Paolocci F."/>
            <person name="Nowrousian M."/>
            <person name="Ottonello S."/>
            <person name="Baldrian P."/>
            <person name="Spatafora J.W."/>
            <person name="Henrissat B."/>
            <person name="Nagy L.G."/>
            <person name="Aury J.M."/>
            <person name="Wincker P."/>
            <person name="Grigoriev I.V."/>
            <person name="Bonfante P."/>
            <person name="Martin F.M."/>
        </authorList>
    </citation>
    <scope>NUCLEOTIDE SEQUENCE [LARGE SCALE GENOMIC DNA]</scope>
    <source>
        <strain evidence="1 2">120613-1</strain>
    </source>
</reference>
<sequence>MSFHDNGKRRELTTPERSRIVEARNQGASWRAIEHEFPVTVQGAKKGFDRWKETGSLRHVKHKGRYKKLGESNEWYLLQLASQNPYATLAGIIADS</sequence>
<proteinExistence type="predicted"/>